<organism evidence="2 3">
    <name type="scientific">Streptomyces polychromogenes</name>
    <dbReference type="NCBI Taxonomy" id="67342"/>
    <lineage>
        <taxon>Bacteria</taxon>
        <taxon>Bacillati</taxon>
        <taxon>Actinomycetota</taxon>
        <taxon>Actinomycetes</taxon>
        <taxon>Kitasatosporales</taxon>
        <taxon>Streptomycetaceae</taxon>
        <taxon>Streptomyces</taxon>
    </lineage>
</organism>
<name>A0ABN0VD45_9ACTN</name>
<gene>
    <name evidence="2" type="ORF">GCM10010302_29860</name>
</gene>
<evidence type="ECO:0000259" key="1">
    <source>
        <dbReference type="PROSITE" id="PS50222"/>
    </source>
</evidence>
<dbReference type="Proteomes" id="UP001501867">
    <property type="component" value="Unassembled WGS sequence"/>
</dbReference>
<dbReference type="Gene3D" id="1.10.238.10">
    <property type="entry name" value="EF-hand"/>
    <property type="match status" value="1"/>
</dbReference>
<evidence type="ECO:0000313" key="2">
    <source>
        <dbReference type="EMBL" id="GAA0289506.1"/>
    </source>
</evidence>
<dbReference type="RefSeq" id="WP_344158439.1">
    <property type="nucleotide sequence ID" value="NZ_BAAABV010000015.1"/>
</dbReference>
<dbReference type="Pfam" id="PF13499">
    <property type="entry name" value="EF-hand_7"/>
    <property type="match status" value="1"/>
</dbReference>
<keyword evidence="3" id="KW-1185">Reference proteome</keyword>
<proteinExistence type="predicted"/>
<dbReference type="InterPro" id="IPR011992">
    <property type="entry name" value="EF-hand-dom_pair"/>
</dbReference>
<reference evidence="2 3" key="1">
    <citation type="journal article" date="2019" name="Int. J. Syst. Evol. Microbiol.">
        <title>The Global Catalogue of Microorganisms (GCM) 10K type strain sequencing project: providing services to taxonomists for standard genome sequencing and annotation.</title>
        <authorList>
            <consortium name="The Broad Institute Genomics Platform"/>
            <consortium name="The Broad Institute Genome Sequencing Center for Infectious Disease"/>
            <person name="Wu L."/>
            <person name="Ma J."/>
        </authorList>
    </citation>
    <scope>NUCLEOTIDE SEQUENCE [LARGE SCALE GENOMIC DNA]</scope>
    <source>
        <strain evidence="2 3">JCM 4505</strain>
    </source>
</reference>
<dbReference type="PANTHER" id="PTHR36151">
    <property type="entry name" value="BLR2777 PROTEIN"/>
    <property type="match status" value="1"/>
</dbReference>
<dbReference type="Pfam" id="PF09995">
    <property type="entry name" value="MPAB_Lcp_cat"/>
    <property type="match status" value="1"/>
</dbReference>
<dbReference type="SMART" id="SM00054">
    <property type="entry name" value="EFh"/>
    <property type="match status" value="4"/>
</dbReference>
<sequence>MTPVTSTALPPVETLLRRTLGERRMGLVAWRLLVLQIAHPVVAAGMDRYSTYRAHPWRRIEHTMESGGRLFFAGPEERRLEVARLQRTHRRIRGTDASGRPFSAEDPEVRGWVMVTLYESMTAMRELSGDPLPPAERDVLYAEFLDVCAALGIPGEVLPPSAAEVPAYVERTVREVLEYGPEVRDMLYGVLRRAPAPHRLGRLAPAWPLMRAVIARALASLTVSDLPPAWHERFGTSRGTGGAALSWALHRGLRHAMDLAPDRVRYRRRSVSGAPARAAVPRARRGGDSRPARLEAFFRQVLDQTGDGRVDSADLQAMVHAVCWRLELPAGREDEVYAAFESWWRQLREAADADGDGGVDCREFVSAMLSGVDRDPQYLEKGLVPAVRELFRAADADGSGYLGADEYRALFGGPRVHPAELNDGFRQLDADGDGRVGEEEFVAAFRDFFTARTDSTAGTGLLGRA</sequence>
<dbReference type="PANTHER" id="PTHR36151:SF3">
    <property type="entry name" value="ER-BOUND OXYGENASE MPAB_MPAB'_RUBBER OXYGENASE CATALYTIC DOMAIN-CONTAINING PROTEIN"/>
    <property type="match status" value="1"/>
</dbReference>
<dbReference type="EMBL" id="BAAABV010000015">
    <property type="protein sequence ID" value="GAA0289506.1"/>
    <property type="molecule type" value="Genomic_DNA"/>
</dbReference>
<dbReference type="PROSITE" id="PS00018">
    <property type="entry name" value="EF_HAND_1"/>
    <property type="match status" value="1"/>
</dbReference>
<feature type="domain" description="EF-hand" evidence="1">
    <location>
        <begin position="416"/>
        <end position="451"/>
    </location>
</feature>
<accession>A0ABN0VD45</accession>
<comment type="caution">
    <text evidence="2">The sequence shown here is derived from an EMBL/GenBank/DDBJ whole genome shotgun (WGS) entry which is preliminary data.</text>
</comment>
<dbReference type="InterPro" id="IPR018713">
    <property type="entry name" value="MPAB/Lcp_cat_dom"/>
</dbReference>
<dbReference type="PROSITE" id="PS50222">
    <property type="entry name" value="EF_HAND_2"/>
    <property type="match status" value="2"/>
</dbReference>
<protein>
    <recommendedName>
        <fullName evidence="1">EF-hand domain-containing protein</fullName>
    </recommendedName>
</protein>
<evidence type="ECO:0000313" key="3">
    <source>
        <dbReference type="Proteomes" id="UP001501867"/>
    </source>
</evidence>
<dbReference type="InterPro" id="IPR018247">
    <property type="entry name" value="EF_Hand_1_Ca_BS"/>
</dbReference>
<feature type="domain" description="EF-hand" evidence="1">
    <location>
        <begin position="289"/>
        <end position="325"/>
    </location>
</feature>
<dbReference type="InterPro" id="IPR002048">
    <property type="entry name" value="EF_hand_dom"/>
</dbReference>
<dbReference type="SUPFAM" id="SSF47473">
    <property type="entry name" value="EF-hand"/>
    <property type="match status" value="1"/>
</dbReference>